<dbReference type="Proteomes" id="UP000019335">
    <property type="component" value="Chromosome 8"/>
</dbReference>
<feature type="region of interest" description="Disordered" evidence="5">
    <location>
        <begin position="112"/>
        <end position="162"/>
    </location>
</feature>
<sequence length="418" mass="48115">MLRKMIGDGKLLNVALLKQLDMRVHEEEDKLMFKTLSFAGRKEKKYKRLSQCFQCCQEFVLYDQLCSFFLLIKRKNHSSTQIFDAGTERAGRKAINLRLGAVSWMVKKAKLRHDKPEKGGGDEEIHGPGNVEGINNNMPITTERPSSSSLAGPAGPKHDKTERLKREARQYRDEIARRGVVYLSSLPPYMKPAKVKHLLEKMAPVTRLYMVEEDVTIRKRRIKGGGNKKKKYVEGWVEFQDKRMAKEVAGALNGSLVGGKKHNFYHDDMWVMKYLRGFKWSHLTEKLAYERRVREQKLRMEMLQAKKENAAFVGLVEKKKELEGMEERRRKEGKEGRRRDDEVGEVGEGRETRKDLRVLRRFRQVAPLRDGGERGVAAREGAEGLTGEGLESGGKKRRRGEGMDKELLKAVFQEARPK</sequence>
<evidence type="ECO:0000256" key="1">
    <source>
        <dbReference type="ARBA" id="ARBA00004604"/>
    </source>
</evidence>
<dbReference type="GO" id="GO:0000447">
    <property type="term" value="P:endonucleolytic cleavage in ITS1 to separate SSU-rRNA from 5.8S rRNA and LSU-rRNA from tricistronic rRNA transcript (SSU-rRNA, 5.8S rRNA, LSU-rRNA)"/>
    <property type="evidence" value="ECO:0007669"/>
    <property type="project" value="TreeGrafter"/>
</dbReference>
<keyword evidence="7" id="KW-1185">Reference proteome</keyword>
<evidence type="ECO:0000256" key="5">
    <source>
        <dbReference type="SAM" id="MobiDB-lite"/>
    </source>
</evidence>
<feature type="region of interest" description="Disordered" evidence="5">
    <location>
        <begin position="325"/>
        <end position="349"/>
    </location>
</feature>
<feature type="compositionally biased region" description="Basic and acidic residues" evidence="5">
    <location>
        <begin position="114"/>
        <end position="126"/>
    </location>
</feature>
<comment type="caution">
    <text evidence="6">The sequence shown here is derived from an EMBL/GenBank/DDBJ whole genome shotgun (WGS) entry which is preliminary data.</text>
</comment>
<name>W7THT6_9STRA</name>
<feature type="region of interest" description="Disordered" evidence="5">
    <location>
        <begin position="369"/>
        <end position="418"/>
    </location>
</feature>
<keyword evidence="3" id="KW-0694">RNA-binding</keyword>
<dbReference type="InterPro" id="IPR034353">
    <property type="entry name" value="ABT1/ESF2_RRM"/>
</dbReference>
<evidence type="ECO:0000256" key="4">
    <source>
        <dbReference type="ARBA" id="ARBA00023242"/>
    </source>
</evidence>
<dbReference type="PANTHER" id="PTHR12311:SF7">
    <property type="entry name" value="ACTIVATOR OF BASAL TRANSCRIPTION 1"/>
    <property type="match status" value="1"/>
</dbReference>
<dbReference type="GO" id="GO:0034462">
    <property type="term" value="P:small-subunit processome assembly"/>
    <property type="evidence" value="ECO:0007669"/>
    <property type="project" value="TreeGrafter"/>
</dbReference>
<evidence type="ECO:0000313" key="7">
    <source>
        <dbReference type="Proteomes" id="UP000019335"/>
    </source>
</evidence>
<evidence type="ECO:0000313" key="6">
    <source>
        <dbReference type="EMBL" id="EWM26550.1"/>
    </source>
</evidence>
<feature type="compositionally biased region" description="Basic and acidic residues" evidence="5">
    <location>
        <begin position="370"/>
        <end position="382"/>
    </location>
</feature>
<dbReference type="PANTHER" id="PTHR12311">
    <property type="entry name" value="ACTIVATOR OF BASAL TRANSCRIPTION 1"/>
    <property type="match status" value="1"/>
</dbReference>
<dbReference type="CDD" id="cd12263">
    <property type="entry name" value="RRM_ABT1_like"/>
    <property type="match status" value="1"/>
</dbReference>
<protein>
    <submittedName>
        <fullName evidence="6">Pre-rrna-processing protein esf2</fullName>
    </submittedName>
</protein>
<dbReference type="GO" id="GO:0005730">
    <property type="term" value="C:nucleolus"/>
    <property type="evidence" value="ECO:0007669"/>
    <property type="project" value="UniProtKB-SubCell"/>
</dbReference>
<accession>W7THT6</accession>
<organism evidence="6 7">
    <name type="scientific">Nannochloropsis gaditana</name>
    <dbReference type="NCBI Taxonomy" id="72520"/>
    <lineage>
        <taxon>Eukaryota</taxon>
        <taxon>Sar</taxon>
        <taxon>Stramenopiles</taxon>
        <taxon>Ochrophyta</taxon>
        <taxon>Eustigmatophyceae</taxon>
        <taxon>Eustigmatales</taxon>
        <taxon>Monodopsidaceae</taxon>
        <taxon>Nannochloropsis</taxon>
    </lineage>
</organism>
<evidence type="ECO:0000256" key="2">
    <source>
        <dbReference type="ARBA" id="ARBA00005819"/>
    </source>
</evidence>
<keyword evidence="4" id="KW-0539">Nucleus</keyword>
<comment type="subcellular location">
    <subcellularLocation>
        <location evidence="1">Nucleus</location>
        <location evidence="1">Nucleolus</location>
    </subcellularLocation>
</comment>
<reference evidence="6 7" key="1">
    <citation type="journal article" date="2014" name="Mol. Plant">
        <title>Chromosome Scale Genome Assembly and Transcriptome Profiling of Nannochloropsis gaditana in Nitrogen Depletion.</title>
        <authorList>
            <person name="Corteggiani Carpinelli E."/>
            <person name="Telatin A."/>
            <person name="Vitulo N."/>
            <person name="Forcato C."/>
            <person name="D'Angelo M."/>
            <person name="Schiavon R."/>
            <person name="Vezzi A."/>
            <person name="Giacometti G.M."/>
            <person name="Morosinotto T."/>
            <person name="Valle G."/>
        </authorList>
    </citation>
    <scope>NUCLEOTIDE SEQUENCE [LARGE SCALE GENOMIC DNA]</scope>
    <source>
        <strain evidence="6 7">B-31</strain>
    </source>
</reference>
<gene>
    <name evidence="6" type="ORF">Naga_100084g19</name>
</gene>
<dbReference type="AlphaFoldDB" id="W7THT6"/>
<feature type="compositionally biased region" description="Polar residues" evidence="5">
    <location>
        <begin position="133"/>
        <end position="145"/>
    </location>
</feature>
<proteinExistence type="inferred from homology"/>
<dbReference type="Gene3D" id="3.30.70.330">
    <property type="match status" value="1"/>
</dbReference>
<dbReference type="GO" id="GO:0003723">
    <property type="term" value="F:RNA binding"/>
    <property type="evidence" value="ECO:0007669"/>
    <property type="project" value="UniProtKB-KW"/>
</dbReference>
<dbReference type="GO" id="GO:0000472">
    <property type="term" value="P:endonucleolytic cleavage to generate mature 5'-end of SSU-rRNA from (SSU-rRNA, 5.8S rRNA, LSU-rRNA)"/>
    <property type="evidence" value="ECO:0007669"/>
    <property type="project" value="TreeGrafter"/>
</dbReference>
<dbReference type="InterPro" id="IPR039119">
    <property type="entry name" value="ABT1/Esf2"/>
</dbReference>
<dbReference type="SUPFAM" id="SSF54928">
    <property type="entry name" value="RNA-binding domain, RBD"/>
    <property type="match status" value="1"/>
</dbReference>
<dbReference type="InterPro" id="IPR012677">
    <property type="entry name" value="Nucleotide-bd_a/b_plait_sf"/>
</dbReference>
<dbReference type="EMBL" id="AZIL01000612">
    <property type="protein sequence ID" value="EWM26550.1"/>
    <property type="molecule type" value="Genomic_DNA"/>
</dbReference>
<dbReference type="GO" id="GO:0000480">
    <property type="term" value="P:endonucleolytic cleavage in 5'-ETS of tricistronic rRNA transcript (SSU-rRNA, 5.8S rRNA, LSU-rRNA)"/>
    <property type="evidence" value="ECO:0007669"/>
    <property type="project" value="TreeGrafter"/>
</dbReference>
<dbReference type="InterPro" id="IPR035979">
    <property type="entry name" value="RBD_domain_sf"/>
</dbReference>
<evidence type="ECO:0000256" key="3">
    <source>
        <dbReference type="ARBA" id="ARBA00022884"/>
    </source>
</evidence>
<dbReference type="OrthoDB" id="287393at2759"/>
<comment type="similarity">
    <text evidence="2">Belongs to the ESF2/ABP1 family.</text>
</comment>